<evidence type="ECO:0000256" key="1">
    <source>
        <dbReference type="RuleBase" id="RU363059"/>
    </source>
</evidence>
<sequence>MDRVLIDMVFDIPPITRLWAIGTIILSILRKTNIIDYHKTIKYSYELCFGKKQYYRLFFSLFDYGTFDYLSILSITFSIIHLRSLERDVFATTSRYISTIFLLLLFVVPMTKYYEPLSSVGLIIQENLIYYRSKCVNEEMLQFQNVAFINMFFSIFNKLMIYRKGFKFGTIVMDFLPGHLIFFFDKAIKKLYNVDIFEPPNERLSKYIQKKKEREKEEQDRLQGRLQDPQTSNGN</sequence>
<comment type="function">
    <text evidence="1">May be involved in the degradation of misfolded endoplasmic reticulum (ER) luminal proteins.</text>
</comment>
<reference evidence="4" key="1">
    <citation type="submission" date="2018-06" db="EMBL/GenBank/DDBJ databases">
        <authorList>
            <person name="Guldener U."/>
        </authorList>
    </citation>
    <scope>NUCLEOTIDE SEQUENCE [LARGE SCALE GENOMIC DNA]</scope>
    <source>
        <strain evidence="4">UTAD17</strain>
    </source>
</reference>
<dbReference type="VEuPathDB" id="FungiDB:SCODWIG_03051"/>
<keyword evidence="1" id="KW-1133">Transmembrane helix</keyword>
<keyword evidence="1" id="KW-0812">Transmembrane</keyword>
<keyword evidence="4" id="KW-1185">Reference proteome</keyword>
<keyword evidence="1" id="KW-0256">Endoplasmic reticulum</keyword>
<feature type="transmembrane region" description="Helical" evidence="1">
    <location>
        <begin position="61"/>
        <end position="82"/>
    </location>
</feature>
<name>A0A376BAW3_9ASCO</name>
<dbReference type="Pfam" id="PF04511">
    <property type="entry name" value="DER1"/>
    <property type="match status" value="1"/>
</dbReference>
<evidence type="ECO:0000313" key="3">
    <source>
        <dbReference type="EMBL" id="SSD61290.1"/>
    </source>
</evidence>
<keyword evidence="1" id="KW-0472">Membrane</keyword>
<comment type="caution">
    <text evidence="1">Lacks conserved residue(s) required for the propagation of feature annotation.</text>
</comment>
<organism evidence="3 4">
    <name type="scientific">Saccharomycodes ludwigii</name>
    <dbReference type="NCBI Taxonomy" id="36035"/>
    <lineage>
        <taxon>Eukaryota</taxon>
        <taxon>Fungi</taxon>
        <taxon>Dikarya</taxon>
        <taxon>Ascomycota</taxon>
        <taxon>Saccharomycotina</taxon>
        <taxon>Saccharomycetes</taxon>
        <taxon>Saccharomycodales</taxon>
        <taxon>Saccharomycodaceae</taxon>
        <taxon>Saccharomycodes</taxon>
    </lineage>
</organism>
<dbReference type="EMBL" id="UFAJ01000639">
    <property type="protein sequence ID" value="SSD61290.1"/>
    <property type="molecule type" value="Genomic_DNA"/>
</dbReference>
<comment type="similarity">
    <text evidence="1">Belongs to the derlin family.</text>
</comment>
<evidence type="ECO:0000313" key="4">
    <source>
        <dbReference type="Proteomes" id="UP000262825"/>
    </source>
</evidence>
<dbReference type="OrthoDB" id="1716531at2759"/>
<feature type="transmembrane region" description="Helical" evidence="1">
    <location>
        <begin position="12"/>
        <end position="29"/>
    </location>
</feature>
<proteinExistence type="inferred from homology"/>
<feature type="region of interest" description="Disordered" evidence="2">
    <location>
        <begin position="210"/>
        <end position="235"/>
    </location>
</feature>
<gene>
    <name evidence="3" type="ORF">SCODWIG_03051</name>
</gene>
<dbReference type="Proteomes" id="UP000262825">
    <property type="component" value="Unassembled WGS sequence"/>
</dbReference>
<evidence type="ECO:0000256" key="2">
    <source>
        <dbReference type="SAM" id="MobiDB-lite"/>
    </source>
</evidence>
<protein>
    <recommendedName>
        <fullName evidence="1">Derlin</fullName>
    </recommendedName>
</protein>
<dbReference type="InterPro" id="IPR007599">
    <property type="entry name" value="DER1"/>
</dbReference>
<feature type="transmembrane region" description="Helical" evidence="1">
    <location>
        <begin position="94"/>
        <end position="114"/>
    </location>
</feature>
<dbReference type="AlphaFoldDB" id="A0A376BAW3"/>
<feature type="compositionally biased region" description="Basic and acidic residues" evidence="2">
    <location>
        <begin position="210"/>
        <end position="223"/>
    </location>
</feature>
<comment type="subcellular location">
    <subcellularLocation>
        <location evidence="1">Endoplasmic reticulum membrane</location>
        <topology evidence="1">Multi-pass membrane protein</topology>
    </subcellularLocation>
</comment>
<dbReference type="GO" id="GO:0005789">
    <property type="term" value="C:endoplasmic reticulum membrane"/>
    <property type="evidence" value="ECO:0007669"/>
    <property type="project" value="UniProtKB-SubCell"/>
</dbReference>
<accession>A0A376BAW3</accession>